<dbReference type="RefSeq" id="WP_253761929.1">
    <property type="nucleotide sequence ID" value="NZ_JAMZDZ010000001.1"/>
</dbReference>
<evidence type="ECO:0000256" key="1">
    <source>
        <dbReference type="SAM" id="Phobius"/>
    </source>
</evidence>
<dbReference type="PANTHER" id="PTHR14969">
    <property type="entry name" value="SPHINGOSINE-1-PHOSPHATE PHOSPHOHYDROLASE"/>
    <property type="match status" value="1"/>
</dbReference>
<keyword evidence="4" id="KW-1185">Reference proteome</keyword>
<dbReference type="PANTHER" id="PTHR14969:SF13">
    <property type="entry name" value="AT30094P"/>
    <property type="match status" value="1"/>
</dbReference>
<dbReference type="InterPro" id="IPR000326">
    <property type="entry name" value="PAP2/HPO"/>
</dbReference>
<feature type="transmembrane region" description="Helical" evidence="1">
    <location>
        <begin position="73"/>
        <end position="89"/>
    </location>
</feature>
<dbReference type="InterPro" id="IPR036938">
    <property type="entry name" value="PAP2/HPO_sf"/>
</dbReference>
<evidence type="ECO:0000313" key="3">
    <source>
        <dbReference type="EMBL" id="MFC4133871.1"/>
    </source>
</evidence>
<keyword evidence="1" id="KW-0472">Membrane</keyword>
<dbReference type="Proteomes" id="UP001595816">
    <property type="component" value="Unassembled WGS sequence"/>
</dbReference>
<feature type="transmembrane region" description="Helical" evidence="1">
    <location>
        <begin position="193"/>
        <end position="214"/>
    </location>
</feature>
<organism evidence="3 4">
    <name type="scientific">Hamadaea flava</name>
    <dbReference type="NCBI Taxonomy" id="1742688"/>
    <lineage>
        <taxon>Bacteria</taxon>
        <taxon>Bacillati</taxon>
        <taxon>Actinomycetota</taxon>
        <taxon>Actinomycetes</taxon>
        <taxon>Micromonosporales</taxon>
        <taxon>Micromonosporaceae</taxon>
        <taxon>Hamadaea</taxon>
    </lineage>
</organism>
<keyword evidence="1" id="KW-0812">Transmembrane</keyword>
<comment type="caution">
    <text evidence="3">The sequence shown here is derived from an EMBL/GenBank/DDBJ whole genome shotgun (WGS) entry which is preliminary data.</text>
</comment>
<dbReference type="Pfam" id="PF01569">
    <property type="entry name" value="PAP2"/>
    <property type="match status" value="1"/>
</dbReference>
<dbReference type="CDD" id="cd03392">
    <property type="entry name" value="PAP2_like_2"/>
    <property type="match status" value="1"/>
</dbReference>
<reference evidence="4" key="1">
    <citation type="journal article" date="2019" name="Int. J. Syst. Evol. Microbiol.">
        <title>The Global Catalogue of Microorganisms (GCM) 10K type strain sequencing project: providing services to taxonomists for standard genome sequencing and annotation.</title>
        <authorList>
            <consortium name="The Broad Institute Genomics Platform"/>
            <consortium name="The Broad Institute Genome Sequencing Center for Infectious Disease"/>
            <person name="Wu L."/>
            <person name="Ma J."/>
        </authorList>
    </citation>
    <scope>NUCLEOTIDE SEQUENCE [LARGE SCALE GENOMIC DNA]</scope>
    <source>
        <strain evidence="4">CGMCC 4.7289</strain>
    </source>
</reference>
<dbReference type="EMBL" id="JBHSAY010000015">
    <property type="protein sequence ID" value="MFC4133871.1"/>
    <property type="molecule type" value="Genomic_DNA"/>
</dbReference>
<feature type="domain" description="Phosphatidic acid phosphatase type 2/haloperoxidase" evidence="2">
    <location>
        <begin position="95"/>
        <end position="208"/>
    </location>
</feature>
<evidence type="ECO:0000259" key="2">
    <source>
        <dbReference type="SMART" id="SM00014"/>
    </source>
</evidence>
<accession>A0ABV8LS35</accession>
<feature type="transmembrane region" description="Helical" evidence="1">
    <location>
        <begin position="165"/>
        <end position="187"/>
    </location>
</feature>
<protein>
    <submittedName>
        <fullName evidence="3">Phosphatase PAP2 family protein</fullName>
    </submittedName>
</protein>
<dbReference type="Gene3D" id="1.20.144.10">
    <property type="entry name" value="Phosphatidic acid phosphatase type 2/haloperoxidase"/>
    <property type="match status" value="2"/>
</dbReference>
<feature type="transmembrane region" description="Helical" evidence="1">
    <location>
        <begin position="96"/>
        <end position="117"/>
    </location>
</feature>
<evidence type="ECO:0000313" key="4">
    <source>
        <dbReference type="Proteomes" id="UP001595816"/>
    </source>
</evidence>
<keyword evidence="1" id="KW-1133">Transmembrane helix</keyword>
<proteinExistence type="predicted"/>
<sequence>MTRWASAEALALVAGVFAVLALAGLFVEVLDAVGDADDLTVIDRPTVAWLAAHRTPTLTTVEIAITTLGDAKVLVPLVSLAAIAVAWRLRSWYPIVLTLVGLGGVHLLTNLIKVLVARPRPSPPDQAVTVVGYSFPSGHTTGSLVGFCLLAWLLCLLTKRVSVRVAAWAVAIIAAVLVGLSRVYLGVHYPSDVIGGWLLALAWLGAVAVGARIWRDR</sequence>
<gene>
    <name evidence="3" type="ORF">ACFOZ4_24930</name>
</gene>
<dbReference type="SMART" id="SM00014">
    <property type="entry name" value="acidPPc"/>
    <property type="match status" value="1"/>
</dbReference>
<dbReference type="SUPFAM" id="SSF48317">
    <property type="entry name" value="Acid phosphatase/Vanadium-dependent haloperoxidase"/>
    <property type="match status" value="1"/>
</dbReference>
<feature type="transmembrane region" description="Helical" evidence="1">
    <location>
        <begin position="137"/>
        <end position="158"/>
    </location>
</feature>
<name>A0ABV8LS35_9ACTN</name>